<feature type="compositionally biased region" description="Acidic residues" evidence="1">
    <location>
        <begin position="57"/>
        <end position="67"/>
    </location>
</feature>
<keyword evidence="3" id="KW-1185">Reference proteome</keyword>
<sequence>VKEDIGFVQYIKSFFIDQYQHPHPQNPALSEHSTSNPAANLAMLPIHTPIPPGDTSQMEEDGEAEFDSDTKEDYIDSHPTDQNTDTRILELDHLMTA</sequence>
<dbReference type="OrthoDB" id="690068at2759"/>
<evidence type="ECO:0000256" key="1">
    <source>
        <dbReference type="SAM" id="MobiDB-lite"/>
    </source>
</evidence>
<feature type="compositionally biased region" description="Basic and acidic residues" evidence="1">
    <location>
        <begin position="87"/>
        <end position="97"/>
    </location>
</feature>
<dbReference type="AlphaFoldDB" id="A0A8S0Q9P1"/>
<name>A0A8S0Q9P1_OLEEU</name>
<gene>
    <name evidence="2" type="ORF">OLEA9_A050253</name>
</gene>
<accession>A0A8S0Q9P1</accession>
<feature type="non-terminal residue" evidence="2">
    <location>
        <position position="1"/>
    </location>
</feature>
<comment type="caution">
    <text evidence="2">The sequence shown here is derived from an EMBL/GenBank/DDBJ whole genome shotgun (WGS) entry which is preliminary data.</text>
</comment>
<evidence type="ECO:0000313" key="2">
    <source>
        <dbReference type="EMBL" id="CAA2961838.1"/>
    </source>
</evidence>
<dbReference type="EMBL" id="CACTIH010000640">
    <property type="protein sequence ID" value="CAA2961838.1"/>
    <property type="molecule type" value="Genomic_DNA"/>
</dbReference>
<reference evidence="2 3" key="1">
    <citation type="submission" date="2019-12" db="EMBL/GenBank/DDBJ databases">
        <authorList>
            <person name="Alioto T."/>
            <person name="Alioto T."/>
            <person name="Gomez Garrido J."/>
        </authorList>
    </citation>
    <scope>NUCLEOTIDE SEQUENCE [LARGE SCALE GENOMIC DNA]</scope>
</reference>
<feature type="region of interest" description="Disordered" evidence="1">
    <location>
        <begin position="22"/>
        <end position="97"/>
    </location>
</feature>
<dbReference type="Gramene" id="OE9A050253T1">
    <property type="protein sequence ID" value="OE9A050253C1"/>
    <property type="gene ID" value="OE9A050253"/>
</dbReference>
<evidence type="ECO:0000313" key="3">
    <source>
        <dbReference type="Proteomes" id="UP000594638"/>
    </source>
</evidence>
<protein>
    <submittedName>
        <fullName evidence="2">Basic helix-loop-helix A</fullName>
    </submittedName>
</protein>
<feature type="compositionally biased region" description="Polar residues" evidence="1">
    <location>
        <begin position="27"/>
        <end position="38"/>
    </location>
</feature>
<dbReference type="Proteomes" id="UP000594638">
    <property type="component" value="Unassembled WGS sequence"/>
</dbReference>
<organism evidence="2 3">
    <name type="scientific">Olea europaea subsp. europaea</name>
    <dbReference type="NCBI Taxonomy" id="158383"/>
    <lineage>
        <taxon>Eukaryota</taxon>
        <taxon>Viridiplantae</taxon>
        <taxon>Streptophyta</taxon>
        <taxon>Embryophyta</taxon>
        <taxon>Tracheophyta</taxon>
        <taxon>Spermatophyta</taxon>
        <taxon>Magnoliopsida</taxon>
        <taxon>eudicotyledons</taxon>
        <taxon>Gunneridae</taxon>
        <taxon>Pentapetalae</taxon>
        <taxon>asterids</taxon>
        <taxon>lamiids</taxon>
        <taxon>Lamiales</taxon>
        <taxon>Oleaceae</taxon>
        <taxon>Oleeae</taxon>
        <taxon>Olea</taxon>
    </lineage>
</organism>
<proteinExistence type="predicted"/>
<feature type="compositionally biased region" description="Basic and acidic residues" evidence="1">
    <location>
        <begin position="68"/>
        <end position="79"/>
    </location>
</feature>